<dbReference type="Pfam" id="PF13561">
    <property type="entry name" value="adh_short_C2"/>
    <property type="match status" value="1"/>
</dbReference>
<dbReference type="PANTHER" id="PTHR42760">
    <property type="entry name" value="SHORT-CHAIN DEHYDROGENASES/REDUCTASES FAMILY MEMBER"/>
    <property type="match status" value="1"/>
</dbReference>
<dbReference type="Gene3D" id="3.40.50.720">
    <property type="entry name" value="NAD(P)-binding Rossmann-like Domain"/>
    <property type="match status" value="1"/>
</dbReference>
<proteinExistence type="inferred from homology"/>
<dbReference type="CDD" id="cd05233">
    <property type="entry name" value="SDR_c"/>
    <property type="match status" value="1"/>
</dbReference>
<dbReference type="PRINTS" id="PR00080">
    <property type="entry name" value="SDRFAMILY"/>
</dbReference>
<accession>A0A2V0NSS3</accession>
<dbReference type="PRINTS" id="PR00081">
    <property type="entry name" value="GDHRDH"/>
</dbReference>
<name>A0A2V0NSS3_9CHLO</name>
<dbReference type="InterPro" id="IPR057326">
    <property type="entry name" value="KR_dom"/>
</dbReference>
<dbReference type="InterPro" id="IPR036291">
    <property type="entry name" value="NAD(P)-bd_dom_sf"/>
</dbReference>
<dbReference type="OrthoDB" id="294295at2759"/>
<dbReference type="Proteomes" id="UP000247498">
    <property type="component" value="Unassembled WGS sequence"/>
</dbReference>
<evidence type="ECO:0000313" key="4">
    <source>
        <dbReference type="Proteomes" id="UP000247498"/>
    </source>
</evidence>
<dbReference type="FunFam" id="3.40.50.720:FF:000084">
    <property type="entry name" value="Short-chain dehydrogenase reductase"/>
    <property type="match status" value="1"/>
</dbReference>
<comment type="caution">
    <text evidence="3">The sequence shown here is derived from an EMBL/GenBank/DDBJ whole genome shotgun (WGS) entry which is preliminary data.</text>
</comment>
<evidence type="ECO:0000259" key="2">
    <source>
        <dbReference type="SMART" id="SM00822"/>
    </source>
</evidence>
<reference evidence="3 4" key="1">
    <citation type="journal article" date="2018" name="Sci. Rep.">
        <title>Raphidocelis subcapitata (=Pseudokirchneriella subcapitata) provides an insight into genome evolution and environmental adaptations in the Sphaeropleales.</title>
        <authorList>
            <person name="Suzuki S."/>
            <person name="Yamaguchi H."/>
            <person name="Nakajima N."/>
            <person name="Kawachi M."/>
        </authorList>
    </citation>
    <scope>NUCLEOTIDE SEQUENCE [LARGE SCALE GENOMIC DNA]</scope>
    <source>
        <strain evidence="3 4">NIES-35</strain>
    </source>
</reference>
<protein>
    <submittedName>
        <fullName evidence="3">2-deoxy-D-gluconate 3-dehydrogenase</fullName>
    </submittedName>
</protein>
<dbReference type="NCBIfam" id="NF005559">
    <property type="entry name" value="PRK07231.1"/>
    <property type="match status" value="1"/>
</dbReference>
<dbReference type="STRING" id="307507.A0A2V0NSS3"/>
<dbReference type="AlphaFoldDB" id="A0A2V0NSS3"/>
<dbReference type="SMART" id="SM00822">
    <property type="entry name" value="PKS_KR"/>
    <property type="match status" value="1"/>
</dbReference>
<sequence>MSLISAVARATASAFGAGGAAAALAGAARHYAAVHPPLRGSHEEVLEHLGGLFTFENKVACITGAAGGVGRAAALGFAKAGADVVLADLPERSGDLAALAGQVGALGRRALAVSMDVRDRASVDAAFAEVARSHGHLDVLVANAGILGKMQPPEAVEEDNWQNVFAVNVDGVFHCVRAAYPLLKKSGRAKVVVTSSVAALHGYGPQAPYCASKGALIPLTKSLALAWAKDQINCNLVLPGATNTPFTTRILDNPQKLQYILDRIPLGRLAEPEDIVGPILFLASRAADYVTGAALVVDGGGTSRAMAQ</sequence>
<feature type="domain" description="Ketoreductase" evidence="2">
    <location>
        <begin position="58"/>
        <end position="230"/>
    </location>
</feature>
<dbReference type="EMBL" id="BDRX01000012">
    <property type="protein sequence ID" value="GBF89712.1"/>
    <property type="molecule type" value="Genomic_DNA"/>
</dbReference>
<dbReference type="InParanoid" id="A0A2V0NSS3"/>
<dbReference type="InterPro" id="IPR002347">
    <property type="entry name" value="SDR_fam"/>
</dbReference>
<evidence type="ECO:0000256" key="1">
    <source>
        <dbReference type="ARBA" id="ARBA00006484"/>
    </source>
</evidence>
<dbReference type="PROSITE" id="PS00061">
    <property type="entry name" value="ADH_SHORT"/>
    <property type="match status" value="1"/>
</dbReference>
<gene>
    <name evidence="3" type="ORF">Rsub_02882</name>
</gene>
<dbReference type="InterPro" id="IPR020904">
    <property type="entry name" value="Sc_DH/Rdtase_CS"/>
</dbReference>
<keyword evidence="4" id="KW-1185">Reference proteome</keyword>
<dbReference type="GO" id="GO:0016616">
    <property type="term" value="F:oxidoreductase activity, acting on the CH-OH group of donors, NAD or NADP as acceptor"/>
    <property type="evidence" value="ECO:0007669"/>
    <property type="project" value="TreeGrafter"/>
</dbReference>
<evidence type="ECO:0000313" key="3">
    <source>
        <dbReference type="EMBL" id="GBF89712.1"/>
    </source>
</evidence>
<organism evidence="3 4">
    <name type="scientific">Raphidocelis subcapitata</name>
    <dbReference type="NCBI Taxonomy" id="307507"/>
    <lineage>
        <taxon>Eukaryota</taxon>
        <taxon>Viridiplantae</taxon>
        <taxon>Chlorophyta</taxon>
        <taxon>core chlorophytes</taxon>
        <taxon>Chlorophyceae</taxon>
        <taxon>CS clade</taxon>
        <taxon>Sphaeropleales</taxon>
        <taxon>Selenastraceae</taxon>
        <taxon>Raphidocelis</taxon>
    </lineage>
</organism>
<dbReference type="SUPFAM" id="SSF51735">
    <property type="entry name" value="NAD(P)-binding Rossmann-fold domains"/>
    <property type="match status" value="1"/>
</dbReference>
<comment type="similarity">
    <text evidence="1">Belongs to the short-chain dehydrogenases/reductases (SDR) family.</text>
</comment>